<keyword evidence="2" id="KW-0645">Protease</keyword>
<dbReference type="SMART" id="SM00645">
    <property type="entry name" value="Pept_C1"/>
    <property type="match status" value="1"/>
</dbReference>
<dbReference type="SUPFAM" id="SSF54001">
    <property type="entry name" value="Cysteine proteinases"/>
    <property type="match status" value="1"/>
</dbReference>
<protein>
    <recommendedName>
        <fullName evidence="5">Peptidase C1A papain C-terminal domain-containing protein</fullName>
    </recommendedName>
</protein>
<keyword evidence="3" id="KW-0378">Hydrolase</keyword>
<dbReference type="InterPro" id="IPR013128">
    <property type="entry name" value="Peptidase_C1A"/>
</dbReference>
<evidence type="ECO:0000256" key="4">
    <source>
        <dbReference type="ARBA" id="ARBA00022807"/>
    </source>
</evidence>
<dbReference type="EMBL" id="BPVZ01000100">
    <property type="protein sequence ID" value="GKV33385.1"/>
    <property type="molecule type" value="Genomic_DNA"/>
</dbReference>
<dbReference type="PANTHER" id="PTHR12411">
    <property type="entry name" value="CYSTEINE PROTEASE FAMILY C1-RELATED"/>
    <property type="match status" value="1"/>
</dbReference>
<comment type="similarity">
    <text evidence="1">Belongs to the peptidase C1 family.</text>
</comment>
<keyword evidence="7" id="KW-1185">Reference proteome</keyword>
<evidence type="ECO:0000313" key="6">
    <source>
        <dbReference type="EMBL" id="GKV33385.1"/>
    </source>
</evidence>
<dbReference type="InterPro" id="IPR000668">
    <property type="entry name" value="Peptidase_C1A_C"/>
</dbReference>
<sequence>MGLHLYKRLTRVKNQGSCGSCWAFETVTAMEGINHIVTENLTEPSKQVLIDCDTTYNNGCNGGLMGCAFPFIVSNGGLRNEEDYPYIMEEETCSSMRKALASVAIEASA</sequence>
<reference evidence="6 7" key="1">
    <citation type="journal article" date="2021" name="Commun. Biol.">
        <title>The genome of Shorea leprosula (Dipterocarpaceae) highlights the ecological relevance of drought in aseasonal tropical rainforests.</title>
        <authorList>
            <person name="Ng K.K.S."/>
            <person name="Kobayashi M.J."/>
            <person name="Fawcett J.A."/>
            <person name="Hatakeyama M."/>
            <person name="Paape T."/>
            <person name="Ng C.H."/>
            <person name="Ang C.C."/>
            <person name="Tnah L.H."/>
            <person name="Lee C.T."/>
            <person name="Nishiyama T."/>
            <person name="Sese J."/>
            <person name="O'Brien M.J."/>
            <person name="Copetti D."/>
            <person name="Mohd Noor M.I."/>
            <person name="Ong R.C."/>
            <person name="Putra M."/>
            <person name="Sireger I.Z."/>
            <person name="Indrioko S."/>
            <person name="Kosugi Y."/>
            <person name="Izuno A."/>
            <person name="Isagi Y."/>
            <person name="Lee S.L."/>
            <person name="Shimizu K.K."/>
        </authorList>
    </citation>
    <scope>NUCLEOTIDE SEQUENCE [LARGE SCALE GENOMIC DNA]</scope>
    <source>
        <strain evidence="6">214</strain>
    </source>
</reference>
<feature type="domain" description="Peptidase C1A papain C-terminal" evidence="5">
    <location>
        <begin position="7"/>
        <end position="109"/>
    </location>
</feature>
<dbReference type="InterPro" id="IPR038765">
    <property type="entry name" value="Papain-like_cys_pep_sf"/>
</dbReference>
<keyword evidence="4" id="KW-0788">Thiol protease</keyword>
<dbReference type="AlphaFoldDB" id="A0AAV5L823"/>
<name>A0AAV5L823_9ROSI</name>
<accession>A0AAV5L823</accession>
<dbReference type="GO" id="GO:0006508">
    <property type="term" value="P:proteolysis"/>
    <property type="evidence" value="ECO:0007669"/>
    <property type="project" value="UniProtKB-KW"/>
</dbReference>
<evidence type="ECO:0000256" key="2">
    <source>
        <dbReference type="ARBA" id="ARBA00022670"/>
    </source>
</evidence>
<dbReference type="Proteomes" id="UP001054252">
    <property type="component" value="Unassembled WGS sequence"/>
</dbReference>
<organism evidence="6 7">
    <name type="scientific">Rubroshorea leprosula</name>
    <dbReference type="NCBI Taxonomy" id="152421"/>
    <lineage>
        <taxon>Eukaryota</taxon>
        <taxon>Viridiplantae</taxon>
        <taxon>Streptophyta</taxon>
        <taxon>Embryophyta</taxon>
        <taxon>Tracheophyta</taxon>
        <taxon>Spermatophyta</taxon>
        <taxon>Magnoliopsida</taxon>
        <taxon>eudicotyledons</taxon>
        <taxon>Gunneridae</taxon>
        <taxon>Pentapetalae</taxon>
        <taxon>rosids</taxon>
        <taxon>malvids</taxon>
        <taxon>Malvales</taxon>
        <taxon>Dipterocarpaceae</taxon>
        <taxon>Rubroshorea</taxon>
    </lineage>
</organism>
<comment type="caution">
    <text evidence="6">The sequence shown here is derived from an EMBL/GenBank/DDBJ whole genome shotgun (WGS) entry which is preliminary data.</text>
</comment>
<evidence type="ECO:0000256" key="3">
    <source>
        <dbReference type="ARBA" id="ARBA00022801"/>
    </source>
</evidence>
<proteinExistence type="inferred from homology"/>
<gene>
    <name evidence="6" type="ORF">SLEP1_g41902</name>
</gene>
<dbReference type="GO" id="GO:0008234">
    <property type="term" value="F:cysteine-type peptidase activity"/>
    <property type="evidence" value="ECO:0007669"/>
    <property type="project" value="UniProtKB-KW"/>
</dbReference>
<dbReference type="Pfam" id="PF00112">
    <property type="entry name" value="Peptidase_C1"/>
    <property type="match status" value="1"/>
</dbReference>
<evidence type="ECO:0000259" key="5">
    <source>
        <dbReference type="SMART" id="SM00645"/>
    </source>
</evidence>
<dbReference type="Gene3D" id="3.90.70.10">
    <property type="entry name" value="Cysteine proteinases"/>
    <property type="match status" value="1"/>
</dbReference>
<evidence type="ECO:0000256" key="1">
    <source>
        <dbReference type="ARBA" id="ARBA00008455"/>
    </source>
</evidence>
<evidence type="ECO:0000313" key="7">
    <source>
        <dbReference type="Proteomes" id="UP001054252"/>
    </source>
</evidence>